<dbReference type="Proteomes" id="UP000439903">
    <property type="component" value="Unassembled WGS sequence"/>
</dbReference>
<dbReference type="InterPro" id="IPR007185">
    <property type="entry name" value="DNA_pol_a/d/e_bsu"/>
</dbReference>
<evidence type="ECO:0000313" key="8">
    <source>
        <dbReference type="EMBL" id="KAF0372171.1"/>
    </source>
</evidence>
<keyword evidence="4" id="KW-0235">DNA replication</keyword>
<dbReference type="Pfam" id="PF22062">
    <property type="entry name" value="OB_DPOA2"/>
    <property type="match status" value="1"/>
</dbReference>
<evidence type="ECO:0000259" key="7">
    <source>
        <dbReference type="Pfam" id="PF22062"/>
    </source>
</evidence>
<dbReference type="EMBL" id="WTPW01002659">
    <property type="protein sequence ID" value="KAF0372171.1"/>
    <property type="molecule type" value="Genomic_DNA"/>
</dbReference>
<dbReference type="OrthoDB" id="336885at2759"/>
<comment type="similarity">
    <text evidence="2">Belongs to the DNA polymerase alpha subunit B family.</text>
</comment>
<reference evidence="8 9" key="1">
    <citation type="journal article" date="2019" name="Environ. Microbiol.">
        <title>At the nexus of three kingdoms: the genome of the mycorrhizal fungus Gigaspora margarita provides insights into plant, endobacterial and fungal interactions.</title>
        <authorList>
            <person name="Venice F."/>
            <person name="Ghignone S."/>
            <person name="Salvioli di Fossalunga A."/>
            <person name="Amselem J."/>
            <person name="Novero M."/>
            <person name="Xianan X."/>
            <person name="Sedzielewska Toro K."/>
            <person name="Morin E."/>
            <person name="Lipzen A."/>
            <person name="Grigoriev I.V."/>
            <person name="Henrissat B."/>
            <person name="Martin F.M."/>
            <person name="Bonfante P."/>
        </authorList>
    </citation>
    <scope>NUCLEOTIDE SEQUENCE [LARGE SCALE GENOMIC DNA]</scope>
    <source>
        <strain evidence="8 9">BEG34</strain>
    </source>
</reference>
<feature type="domain" description="DNA polymerase alpha subunit B OB" evidence="7">
    <location>
        <begin position="58"/>
        <end position="160"/>
    </location>
</feature>
<sequence length="459" mass="52343">MSQTNLNEGKIEESLNSQLARFDNLDSKIAKEFKITVLPEQQMDPYQYMDQSFKEKYEVLLERFETFAEKLKEECKIDEISDPTSLTQNEVITVGRIWCDSEGKLNPESVLLETLPYFGGNWIKLSLNELLTFSLFPGQILGVQGSNKIFNVYDMNKILEAEFIVTKIFEMPLLPMYRTPTNEIIDHNKNLNGKPLSIVIATGPYTLETGFEYEPLRELIKKMAQEKPDILILMGPFVDEDHPMIQNGEVSNTPGELFKKFITLPLAAFIKSSPKTKIIMIPSTKDICHEYLSFPQPPLDKAGLPKEVTCLCNPVQFRVNEILFAVSNVDLLFHLSRDETERVPGGTDRMSRMVHHILTQRHLYPLFPPAIGEVNMDLKHSLSLELKNTPDILILPSKLKYFAKIVDRVVCINPGYLCKSHASGTYAKMTIHPLSQKLVQGTDTENLAYQRTRVDIIKI</sequence>
<comment type="caution">
    <text evidence="8">The sequence shown here is derived from an EMBL/GenBank/DDBJ whole genome shotgun (WGS) entry which is preliminary data.</text>
</comment>
<accession>A0A8H3X074</accession>
<dbReference type="InterPro" id="IPR054300">
    <property type="entry name" value="OB_DPOA2"/>
</dbReference>
<dbReference type="GO" id="GO:0006270">
    <property type="term" value="P:DNA replication initiation"/>
    <property type="evidence" value="ECO:0007669"/>
    <property type="project" value="TreeGrafter"/>
</dbReference>
<evidence type="ECO:0000256" key="2">
    <source>
        <dbReference type="ARBA" id="ARBA00007299"/>
    </source>
</evidence>
<evidence type="ECO:0000256" key="1">
    <source>
        <dbReference type="ARBA" id="ARBA00004123"/>
    </source>
</evidence>
<evidence type="ECO:0000256" key="3">
    <source>
        <dbReference type="ARBA" id="ARBA00018596"/>
    </source>
</evidence>
<dbReference type="Gene3D" id="3.60.21.60">
    <property type="match status" value="2"/>
</dbReference>
<dbReference type="AlphaFoldDB" id="A0A8H3X074"/>
<dbReference type="PANTHER" id="PTHR23061">
    <property type="entry name" value="DNA POLYMERASE 2 ALPHA 70 KDA SUBUNIT"/>
    <property type="match status" value="1"/>
</dbReference>
<dbReference type="PIRSF" id="PIRSF018300">
    <property type="entry name" value="DNA_pol_alph_2"/>
    <property type="match status" value="1"/>
</dbReference>
<dbReference type="GO" id="GO:0005658">
    <property type="term" value="C:alpha DNA polymerase:primase complex"/>
    <property type="evidence" value="ECO:0007669"/>
    <property type="project" value="TreeGrafter"/>
</dbReference>
<name>A0A8H3X074_GIGMA</name>
<dbReference type="GO" id="GO:0003677">
    <property type="term" value="F:DNA binding"/>
    <property type="evidence" value="ECO:0007669"/>
    <property type="project" value="InterPro"/>
</dbReference>
<comment type="subcellular location">
    <subcellularLocation>
        <location evidence="1">Nucleus</location>
    </subcellularLocation>
</comment>
<proteinExistence type="inferred from homology"/>
<dbReference type="PANTHER" id="PTHR23061:SF12">
    <property type="entry name" value="DNA POLYMERASE ALPHA SUBUNIT B"/>
    <property type="match status" value="1"/>
</dbReference>
<evidence type="ECO:0000313" key="9">
    <source>
        <dbReference type="Proteomes" id="UP000439903"/>
    </source>
</evidence>
<evidence type="ECO:0000259" key="6">
    <source>
        <dbReference type="Pfam" id="PF04042"/>
    </source>
</evidence>
<evidence type="ECO:0000256" key="5">
    <source>
        <dbReference type="ARBA" id="ARBA00023242"/>
    </source>
</evidence>
<evidence type="ECO:0000256" key="4">
    <source>
        <dbReference type="ARBA" id="ARBA00022705"/>
    </source>
</evidence>
<gene>
    <name evidence="8" type="ORF">F8M41_013106</name>
</gene>
<protein>
    <recommendedName>
        <fullName evidence="3">DNA polymerase alpha subunit B</fullName>
    </recommendedName>
</protein>
<keyword evidence="5" id="KW-0539">Nucleus</keyword>
<dbReference type="Pfam" id="PF04042">
    <property type="entry name" value="DNA_pol_E_B"/>
    <property type="match status" value="1"/>
</dbReference>
<keyword evidence="9" id="KW-1185">Reference proteome</keyword>
<feature type="domain" description="DNA polymerase alpha/delta/epsilon subunit B" evidence="6">
    <location>
        <begin position="198"/>
        <end position="404"/>
    </location>
</feature>
<dbReference type="InterPro" id="IPR016722">
    <property type="entry name" value="DNA_pol_alpha_bsu"/>
</dbReference>
<organism evidence="8 9">
    <name type="scientific">Gigaspora margarita</name>
    <dbReference type="NCBI Taxonomy" id="4874"/>
    <lineage>
        <taxon>Eukaryota</taxon>
        <taxon>Fungi</taxon>
        <taxon>Fungi incertae sedis</taxon>
        <taxon>Mucoromycota</taxon>
        <taxon>Glomeromycotina</taxon>
        <taxon>Glomeromycetes</taxon>
        <taxon>Diversisporales</taxon>
        <taxon>Gigasporaceae</taxon>
        <taxon>Gigaspora</taxon>
    </lineage>
</organism>